<evidence type="ECO:0000256" key="7">
    <source>
        <dbReference type="RuleBase" id="RU363032"/>
    </source>
</evidence>
<sequence length="314" mass="34018">MIYYFIRRLLLAVPVMLFVALFVFLLLRLTPGDPAQAIAGDHATPEQIAAIRDSLGLDRPLAGQFVAWIGNMLTGDFGNSLISQRPVLEMIGQRIGPTLALAVVAMALTVVISVPLGILAAWRHGGLIDRAVMAFSVLGFSVPIFVTGYVLIGVFAVNLKWLPVQGYKPLAEGLGPFLYRIILPGLALASIYIALVSRMTRASMLEVLREDYVRTARAKGLPEALVLFRHALRNAAIPILTVVGTGFAMMVSGVVVTETVFNIPGLGRLVVDAVLARDYPLIQAIILLTAAAYVVINLLIDLSYALTDPRIRYQ</sequence>
<feature type="transmembrane region" description="Helical" evidence="7">
    <location>
        <begin position="235"/>
        <end position="261"/>
    </location>
</feature>
<evidence type="ECO:0000256" key="5">
    <source>
        <dbReference type="ARBA" id="ARBA00022989"/>
    </source>
</evidence>
<comment type="caution">
    <text evidence="9">The sequence shown here is derived from an EMBL/GenBank/DDBJ whole genome shotgun (WGS) entry which is preliminary data.</text>
</comment>
<name>A0ABU1F8R0_9RHOB</name>
<dbReference type="Pfam" id="PF00528">
    <property type="entry name" value="BPD_transp_1"/>
    <property type="match status" value="1"/>
</dbReference>
<dbReference type="PANTHER" id="PTHR43163">
    <property type="entry name" value="DIPEPTIDE TRANSPORT SYSTEM PERMEASE PROTEIN DPPB-RELATED"/>
    <property type="match status" value="1"/>
</dbReference>
<evidence type="ECO:0000256" key="3">
    <source>
        <dbReference type="ARBA" id="ARBA00022475"/>
    </source>
</evidence>
<keyword evidence="10" id="KW-1185">Reference proteome</keyword>
<evidence type="ECO:0000256" key="4">
    <source>
        <dbReference type="ARBA" id="ARBA00022692"/>
    </source>
</evidence>
<keyword evidence="3" id="KW-1003">Cell membrane</keyword>
<dbReference type="PANTHER" id="PTHR43163:SF3">
    <property type="entry name" value="PEPTIDE ABC TRANSPORTER PERMEASE PROTEIN"/>
    <property type="match status" value="1"/>
</dbReference>
<dbReference type="Proteomes" id="UP001247754">
    <property type="component" value="Unassembled WGS sequence"/>
</dbReference>
<feature type="transmembrane region" description="Helical" evidence="7">
    <location>
        <begin position="99"/>
        <end position="122"/>
    </location>
</feature>
<comment type="subcellular location">
    <subcellularLocation>
        <location evidence="1 7">Cell membrane</location>
        <topology evidence="1 7">Multi-pass membrane protein</topology>
    </subcellularLocation>
</comment>
<organism evidence="9 10">
    <name type="scientific">Ruixingdingia sedimenti</name>
    <dbReference type="NCBI Taxonomy" id="3073604"/>
    <lineage>
        <taxon>Bacteria</taxon>
        <taxon>Pseudomonadati</taxon>
        <taxon>Pseudomonadota</taxon>
        <taxon>Alphaproteobacteria</taxon>
        <taxon>Rhodobacterales</taxon>
        <taxon>Paracoccaceae</taxon>
        <taxon>Ruixingdingia</taxon>
    </lineage>
</organism>
<keyword evidence="2 7" id="KW-0813">Transport</keyword>
<evidence type="ECO:0000313" key="9">
    <source>
        <dbReference type="EMBL" id="MDR5653265.1"/>
    </source>
</evidence>
<comment type="similarity">
    <text evidence="7">Belongs to the binding-protein-dependent transport system permease family.</text>
</comment>
<accession>A0ABU1F8R0</accession>
<feature type="transmembrane region" description="Helical" evidence="7">
    <location>
        <begin position="281"/>
        <end position="306"/>
    </location>
</feature>
<feature type="transmembrane region" description="Helical" evidence="7">
    <location>
        <begin position="134"/>
        <end position="157"/>
    </location>
</feature>
<gene>
    <name evidence="9" type="ORF">RGD00_11665</name>
</gene>
<feature type="domain" description="ABC transmembrane type-1" evidence="8">
    <location>
        <begin position="95"/>
        <end position="300"/>
    </location>
</feature>
<evidence type="ECO:0000256" key="6">
    <source>
        <dbReference type="ARBA" id="ARBA00023136"/>
    </source>
</evidence>
<keyword evidence="5 7" id="KW-1133">Transmembrane helix</keyword>
<proteinExistence type="inferred from homology"/>
<dbReference type="Gene3D" id="1.10.3720.10">
    <property type="entry name" value="MetI-like"/>
    <property type="match status" value="1"/>
</dbReference>
<dbReference type="EMBL" id="JAVKPH010000012">
    <property type="protein sequence ID" value="MDR5653265.1"/>
    <property type="molecule type" value="Genomic_DNA"/>
</dbReference>
<dbReference type="PROSITE" id="PS50928">
    <property type="entry name" value="ABC_TM1"/>
    <property type="match status" value="1"/>
</dbReference>
<dbReference type="InterPro" id="IPR035906">
    <property type="entry name" value="MetI-like_sf"/>
</dbReference>
<keyword evidence="6 7" id="KW-0472">Membrane</keyword>
<evidence type="ECO:0000313" key="10">
    <source>
        <dbReference type="Proteomes" id="UP001247754"/>
    </source>
</evidence>
<dbReference type="RefSeq" id="WP_310457506.1">
    <property type="nucleotide sequence ID" value="NZ_JAVKPH010000012.1"/>
</dbReference>
<protein>
    <submittedName>
        <fullName evidence="9">ABC transporter permease</fullName>
    </submittedName>
</protein>
<dbReference type="SUPFAM" id="SSF161098">
    <property type="entry name" value="MetI-like"/>
    <property type="match status" value="1"/>
</dbReference>
<dbReference type="CDD" id="cd06261">
    <property type="entry name" value="TM_PBP2"/>
    <property type="match status" value="1"/>
</dbReference>
<keyword evidence="4 7" id="KW-0812">Transmembrane</keyword>
<dbReference type="InterPro" id="IPR000515">
    <property type="entry name" value="MetI-like"/>
</dbReference>
<reference evidence="9 10" key="1">
    <citation type="submission" date="2023-09" db="EMBL/GenBank/DDBJ databases">
        <title>Xinfangfangia sedmenti sp. nov., isolated the sedment.</title>
        <authorList>
            <person name="Xu L."/>
        </authorList>
    </citation>
    <scope>NUCLEOTIDE SEQUENCE [LARGE SCALE GENOMIC DNA]</scope>
    <source>
        <strain evidence="9 10">LG-4</strain>
    </source>
</reference>
<dbReference type="Pfam" id="PF19300">
    <property type="entry name" value="BPD_transp_1_N"/>
    <property type="match status" value="1"/>
</dbReference>
<evidence type="ECO:0000256" key="2">
    <source>
        <dbReference type="ARBA" id="ARBA00022448"/>
    </source>
</evidence>
<evidence type="ECO:0000256" key="1">
    <source>
        <dbReference type="ARBA" id="ARBA00004651"/>
    </source>
</evidence>
<feature type="transmembrane region" description="Helical" evidence="7">
    <location>
        <begin position="177"/>
        <end position="195"/>
    </location>
</feature>
<dbReference type="InterPro" id="IPR045621">
    <property type="entry name" value="BPD_transp_1_N"/>
</dbReference>
<evidence type="ECO:0000259" key="8">
    <source>
        <dbReference type="PROSITE" id="PS50928"/>
    </source>
</evidence>